<evidence type="ECO:0000313" key="3">
    <source>
        <dbReference type="Proteomes" id="UP001162164"/>
    </source>
</evidence>
<keyword evidence="1" id="KW-0472">Membrane</keyword>
<proteinExistence type="predicted"/>
<keyword evidence="1" id="KW-0812">Transmembrane</keyword>
<feature type="transmembrane region" description="Helical" evidence="1">
    <location>
        <begin position="74"/>
        <end position="97"/>
    </location>
</feature>
<accession>A0ABQ9J235</accession>
<dbReference type="EMBL" id="JAPWTJ010001484">
    <property type="protein sequence ID" value="KAJ8971403.1"/>
    <property type="molecule type" value="Genomic_DNA"/>
</dbReference>
<reference evidence="2" key="1">
    <citation type="journal article" date="2023" name="Insect Mol. Biol.">
        <title>Genome sequencing provides insights into the evolution of gene families encoding plant cell wall-degrading enzymes in longhorned beetles.</title>
        <authorList>
            <person name="Shin N.R."/>
            <person name="Okamura Y."/>
            <person name="Kirsch R."/>
            <person name="Pauchet Y."/>
        </authorList>
    </citation>
    <scope>NUCLEOTIDE SEQUENCE</scope>
    <source>
        <strain evidence="2">MMC_N1</strain>
    </source>
</reference>
<organism evidence="2 3">
    <name type="scientific">Molorchus minor</name>
    <dbReference type="NCBI Taxonomy" id="1323400"/>
    <lineage>
        <taxon>Eukaryota</taxon>
        <taxon>Metazoa</taxon>
        <taxon>Ecdysozoa</taxon>
        <taxon>Arthropoda</taxon>
        <taxon>Hexapoda</taxon>
        <taxon>Insecta</taxon>
        <taxon>Pterygota</taxon>
        <taxon>Neoptera</taxon>
        <taxon>Endopterygota</taxon>
        <taxon>Coleoptera</taxon>
        <taxon>Polyphaga</taxon>
        <taxon>Cucujiformia</taxon>
        <taxon>Chrysomeloidea</taxon>
        <taxon>Cerambycidae</taxon>
        <taxon>Lamiinae</taxon>
        <taxon>Monochamini</taxon>
        <taxon>Molorchus</taxon>
    </lineage>
</organism>
<comment type="caution">
    <text evidence="2">The sequence shown here is derived from an EMBL/GenBank/DDBJ whole genome shotgun (WGS) entry which is preliminary data.</text>
</comment>
<evidence type="ECO:0000313" key="2">
    <source>
        <dbReference type="EMBL" id="KAJ8971403.1"/>
    </source>
</evidence>
<dbReference type="Proteomes" id="UP001162164">
    <property type="component" value="Unassembled WGS sequence"/>
</dbReference>
<protein>
    <submittedName>
        <fullName evidence="2">Uncharacterized protein</fullName>
    </submittedName>
</protein>
<evidence type="ECO:0000256" key="1">
    <source>
        <dbReference type="SAM" id="Phobius"/>
    </source>
</evidence>
<keyword evidence="3" id="KW-1185">Reference proteome</keyword>
<keyword evidence="1" id="KW-1133">Transmembrane helix</keyword>
<name>A0ABQ9J235_9CUCU</name>
<sequence length="99" mass="11493">MYNPGVACINADYSFGSTLKSIDDKVKHLLQIRIRKSLIVAKLLLIHNDRTFINRYIKIKVFNQWRSQFGDITFWFRSIALASSQMLIFVFSIYATATV</sequence>
<gene>
    <name evidence="2" type="ORF">NQ317_005519</name>
</gene>